<evidence type="ECO:0000256" key="1">
    <source>
        <dbReference type="SAM" id="SignalP"/>
    </source>
</evidence>
<dbReference type="Proteomes" id="UP000008461">
    <property type="component" value="Chromosome"/>
</dbReference>
<evidence type="ECO:0000313" key="3">
    <source>
        <dbReference type="EMBL" id="AEE53564.1"/>
    </source>
</evidence>
<keyword evidence="4" id="KW-1185">Reference proteome</keyword>
<organism evidence="3 4">
    <name type="scientific">Haliscomenobacter hydrossis (strain ATCC 27775 / DSM 1100 / LMG 10767 / O)</name>
    <dbReference type="NCBI Taxonomy" id="760192"/>
    <lineage>
        <taxon>Bacteria</taxon>
        <taxon>Pseudomonadati</taxon>
        <taxon>Bacteroidota</taxon>
        <taxon>Saprospiria</taxon>
        <taxon>Saprospirales</taxon>
        <taxon>Haliscomenobacteraceae</taxon>
        <taxon>Haliscomenobacter</taxon>
    </lineage>
</organism>
<dbReference type="RefSeq" id="WP_013768093.1">
    <property type="nucleotide sequence ID" value="NC_015510.1"/>
</dbReference>
<dbReference type="OrthoDB" id="3648721at2"/>
<dbReference type="Gene3D" id="3.90.70.10">
    <property type="entry name" value="Cysteine proteinases"/>
    <property type="match status" value="1"/>
</dbReference>
<sequence length="492" mass="55643">MKRLFFLTLSNLFLLAHLFAQEFPGGLILDDENTYNQTQRLDAQINSKADLPLNINLEGFCPEVRHQGDIYSCVGWAVGYAGMTIQRAIHNRCTDRQVINENAHSALFVFNQVKQDCAKGARLTDALRFLKERGDCLAKEFDFDVNDCQKAPAPNLAQNATRFAVGDYLTLFESDASFEIKVKQVKNALASFKAVIVGMSVRRNFYNLQNAKFWWPDIGNTTPAGGHAMVVVGYDDRVGAFRLFNSWGQNWGDKGYIWVKYENFAQFCKYAYIIQLNNTQSGMQAGSQNQVTETRPLTQLGGAFGFQHFTGYDNYSNQAQFEIDSVRLQNGRYVLNKTDWPIGQLFQLQVSTLKAEEYLYVLSIDAQRQIHVHFPRQAVLNDKFAGQNESALVLNQGSTLLVPGPNKALKIANPGTDRLIVLYSQRPINDLKGLAQALAQYQGDFWQHLLRTLNRHAIPPSDIRYYPQKMGFEASTRSEGYIVPLLLEVEAK</sequence>
<accession>F4KWW4</accession>
<dbReference type="CDD" id="cd02619">
    <property type="entry name" value="Peptidase_C1"/>
    <property type="match status" value="1"/>
</dbReference>
<evidence type="ECO:0000313" key="4">
    <source>
        <dbReference type="Proteomes" id="UP000008461"/>
    </source>
</evidence>
<dbReference type="InterPro" id="IPR038765">
    <property type="entry name" value="Papain-like_cys_pep_sf"/>
</dbReference>
<protein>
    <submittedName>
        <fullName evidence="3">Peptidase C1A papain</fullName>
    </submittedName>
</protein>
<dbReference type="STRING" id="760192.Halhy_5741"/>
<dbReference type="SMART" id="SM00645">
    <property type="entry name" value="Pept_C1"/>
    <property type="match status" value="1"/>
</dbReference>
<proteinExistence type="predicted"/>
<dbReference type="AlphaFoldDB" id="F4KWW4"/>
<dbReference type="EMBL" id="CP002691">
    <property type="protein sequence ID" value="AEE53564.1"/>
    <property type="molecule type" value="Genomic_DNA"/>
</dbReference>
<dbReference type="GO" id="GO:0006508">
    <property type="term" value="P:proteolysis"/>
    <property type="evidence" value="ECO:0007669"/>
    <property type="project" value="InterPro"/>
</dbReference>
<keyword evidence="1" id="KW-0732">Signal</keyword>
<dbReference type="Pfam" id="PF00112">
    <property type="entry name" value="Peptidase_C1"/>
    <property type="match status" value="1"/>
</dbReference>
<reference evidence="3 4" key="1">
    <citation type="journal article" date="2011" name="Stand. Genomic Sci.">
        <title>Complete genome sequence of Haliscomenobacter hydrossis type strain (O).</title>
        <authorList>
            <consortium name="US DOE Joint Genome Institute (JGI-PGF)"/>
            <person name="Daligault H."/>
            <person name="Lapidus A."/>
            <person name="Zeytun A."/>
            <person name="Nolan M."/>
            <person name="Lucas S."/>
            <person name="Del Rio T.G."/>
            <person name="Tice H."/>
            <person name="Cheng J.F."/>
            <person name="Tapia R."/>
            <person name="Han C."/>
            <person name="Goodwin L."/>
            <person name="Pitluck S."/>
            <person name="Liolios K."/>
            <person name="Pagani I."/>
            <person name="Ivanova N."/>
            <person name="Huntemann M."/>
            <person name="Mavromatis K."/>
            <person name="Mikhailova N."/>
            <person name="Pati A."/>
            <person name="Chen A."/>
            <person name="Palaniappan K."/>
            <person name="Land M."/>
            <person name="Hauser L."/>
            <person name="Brambilla E.M."/>
            <person name="Rohde M."/>
            <person name="Verbarg S."/>
            <person name="Goker M."/>
            <person name="Bristow J."/>
            <person name="Eisen J.A."/>
            <person name="Markowitz V."/>
            <person name="Hugenholtz P."/>
            <person name="Kyrpides N.C."/>
            <person name="Klenk H.P."/>
            <person name="Woyke T."/>
        </authorList>
    </citation>
    <scope>NUCLEOTIDE SEQUENCE [LARGE SCALE GENOMIC DNA]</scope>
    <source>
        <strain evidence="4">ATCC 27775 / DSM 1100 / LMG 10767 / O</strain>
    </source>
</reference>
<dbReference type="InterPro" id="IPR025493">
    <property type="entry name" value="DUF4384"/>
</dbReference>
<feature type="domain" description="Peptidase C1A papain C-terminal" evidence="2">
    <location>
        <begin position="51"/>
        <end position="272"/>
    </location>
</feature>
<dbReference type="GO" id="GO:0008234">
    <property type="term" value="F:cysteine-type peptidase activity"/>
    <property type="evidence" value="ECO:0007669"/>
    <property type="project" value="InterPro"/>
</dbReference>
<gene>
    <name evidence="3" type="ordered locus">Halhy_5741</name>
</gene>
<dbReference type="Pfam" id="PF14326">
    <property type="entry name" value="DUF4384"/>
    <property type="match status" value="1"/>
</dbReference>
<reference key="2">
    <citation type="submission" date="2011-04" db="EMBL/GenBank/DDBJ databases">
        <title>Complete sequence of chromosome of Haliscomenobacter hydrossis DSM 1100.</title>
        <authorList>
            <consortium name="US DOE Joint Genome Institute (JGI-PGF)"/>
            <person name="Lucas S."/>
            <person name="Han J."/>
            <person name="Lapidus A."/>
            <person name="Bruce D."/>
            <person name="Goodwin L."/>
            <person name="Pitluck S."/>
            <person name="Peters L."/>
            <person name="Kyrpides N."/>
            <person name="Mavromatis K."/>
            <person name="Ivanova N."/>
            <person name="Ovchinnikova G."/>
            <person name="Pagani I."/>
            <person name="Daligault H."/>
            <person name="Detter J.C."/>
            <person name="Han C."/>
            <person name="Land M."/>
            <person name="Hauser L."/>
            <person name="Markowitz V."/>
            <person name="Cheng J.-F."/>
            <person name="Hugenholtz P."/>
            <person name="Woyke T."/>
            <person name="Wu D."/>
            <person name="Verbarg S."/>
            <person name="Frueling A."/>
            <person name="Brambilla E."/>
            <person name="Klenk H.-P."/>
            <person name="Eisen J.A."/>
        </authorList>
    </citation>
    <scope>NUCLEOTIDE SEQUENCE</scope>
    <source>
        <strain>DSM 1100</strain>
    </source>
</reference>
<dbReference type="HOGENOM" id="CLU_034734_0_0_10"/>
<feature type="chain" id="PRO_5003310405" evidence="1">
    <location>
        <begin position="23"/>
        <end position="492"/>
    </location>
</feature>
<feature type="signal peptide" evidence="1">
    <location>
        <begin position="1"/>
        <end position="22"/>
    </location>
</feature>
<name>F4KWW4_HALH1</name>
<dbReference type="KEGG" id="hhy:Halhy_5741"/>
<evidence type="ECO:0000259" key="2">
    <source>
        <dbReference type="SMART" id="SM00645"/>
    </source>
</evidence>
<dbReference type="SUPFAM" id="SSF54001">
    <property type="entry name" value="Cysteine proteinases"/>
    <property type="match status" value="1"/>
</dbReference>
<dbReference type="eggNOG" id="COG4870">
    <property type="taxonomic scope" value="Bacteria"/>
</dbReference>
<dbReference type="InterPro" id="IPR000668">
    <property type="entry name" value="Peptidase_C1A_C"/>
</dbReference>